<reference evidence="2 3" key="1">
    <citation type="submission" date="2019-03" db="EMBL/GenBank/DDBJ databases">
        <title>Comparative genomic analyses of the sweetpotato soil rot pathogen, Streptomyces ipomoeae.</title>
        <authorList>
            <person name="Ruschel Soares N."/>
            <person name="Badger J.H."/>
            <person name="Huguet-Tapia J.C."/>
            <person name="Clark C.A."/>
            <person name="Pettis G.S."/>
        </authorList>
    </citation>
    <scope>NUCLEOTIDE SEQUENCE [LARGE SCALE GENOMIC DNA]</scope>
    <source>
        <strain evidence="2 3">88-35</strain>
    </source>
</reference>
<accession>A0AAE8VXY0</accession>
<feature type="compositionally biased region" description="Low complexity" evidence="1">
    <location>
        <begin position="55"/>
        <end position="69"/>
    </location>
</feature>
<evidence type="ECO:0000313" key="2">
    <source>
        <dbReference type="EMBL" id="TQE26199.1"/>
    </source>
</evidence>
<comment type="caution">
    <text evidence="2">The sequence shown here is derived from an EMBL/GenBank/DDBJ whole genome shotgun (WGS) entry which is preliminary data.</text>
</comment>
<gene>
    <name evidence="2" type="ORF">Sipo8835_30040</name>
</gene>
<dbReference type="Proteomes" id="UP000318720">
    <property type="component" value="Unassembled WGS sequence"/>
</dbReference>
<protein>
    <submittedName>
        <fullName evidence="2">LacI family transcriptional regulator</fullName>
    </submittedName>
</protein>
<proteinExistence type="predicted"/>
<evidence type="ECO:0000313" key="3">
    <source>
        <dbReference type="Proteomes" id="UP000318720"/>
    </source>
</evidence>
<dbReference type="EMBL" id="SPAZ01000240">
    <property type="protein sequence ID" value="TQE26199.1"/>
    <property type="molecule type" value="Genomic_DNA"/>
</dbReference>
<evidence type="ECO:0000256" key="1">
    <source>
        <dbReference type="SAM" id="MobiDB-lite"/>
    </source>
</evidence>
<organism evidence="2 3">
    <name type="scientific">Streptomyces ipomoeae</name>
    <dbReference type="NCBI Taxonomy" id="103232"/>
    <lineage>
        <taxon>Bacteria</taxon>
        <taxon>Bacillati</taxon>
        <taxon>Actinomycetota</taxon>
        <taxon>Actinomycetes</taxon>
        <taxon>Kitasatosporales</taxon>
        <taxon>Streptomycetaceae</taxon>
        <taxon>Streptomyces</taxon>
    </lineage>
</organism>
<name>A0AAE8VXY0_9ACTN</name>
<feature type="region of interest" description="Disordered" evidence="1">
    <location>
        <begin position="1"/>
        <end position="69"/>
    </location>
</feature>
<dbReference type="AlphaFoldDB" id="A0AAE8VXY0"/>
<sequence length="69" mass="7350">VQGVLSKMRQDMPEHGTTLVPTRLVPRHSTAPPPPRRDVTGGGSEASDEALETMAPRGSRRAAPAPDDH</sequence>
<feature type="non-terminal residue" evidence="2">
    <location>
        <position position="1"/>
    </location>
</feature>